<dbReference type="RefSeq" id="WP_137319525.1">
    <property type="nucleotide sequence ID" value="NZ_BAABGL010000006.1"/>
</dbReference>
<name>A0ABP8JB78_9MICO</name>
<organism evidence="5 6">
    <name type="scientific">Brevibacterium pityocampae</name>
    <dbReference type="NCBI Taxonomy" id="506594"/>
    <lineage>
        <taxon>Bacteria</taxon>
        <taxon>Bacillati</taxon>
        <taxon>Actinomycetota</taxon>
        <taxon>Actinomycetes</taxon>
        <taxon>Micrococcales</taxon>
        <taxon>Brevibacteriaceae</taxon>
        <taxon>Brevibacterium</taxon>
    </lineage>
</organism>
<proteinExistence type="predicted"/>
<evidence type="ECO:0000313" key="5">
    <source>
        <dbReference type="EMBL" id="GAA4388061.1"/>
    </source>
</evidence>
<feature type="domain" description="HTH araC/xylS-type" evidence="4">
    <location>
        <begin position="158"/>
        <end position="260"/>
    </location>
</feature>
<evidence type="ECO:0000256" key="2">
    <source>
        <dbReference type="ARBA" id="ARBA00023125"/>
    </source>
</evidence>
<evidence type="ECO:0000313" key="6">
    <source>
        <dbReference type="Proteomes" id="UP001500642"/>
    </source>
</evidence>
<dbReference type="InterPro" id="IPR009057">
    <property type="entry name" value="Homeodomain-like_sf"/>
</dbReference>
<dbReference type="PROSITE" id="PS00041">
    <property type="entry name" value="HTH_ARAC_FAMILY_1"/>
    <property type="match status" value="1"/>
</dbReference>
<dbReference type="InterPro" id="IPR050204">
    <property type="entry name" value="AraC_XylS_family_regulators"/>
</dbReference>
<dbReference type="Pfam" id="PF20240">
    <property type="entry name" value="DUF6597"/>
    <property type="match status" value="1"/>
</dbReference>
<comment type="caution">
    <text evidence="5">The sequence shown here is derived from an EMBL/GenBank/DDBJ whole genome shotgun (WGS) entry which is preliminary data.</text>
</comment>
<dbReference type="InterPro" id="IPR018060">
    <property type="entry name" value="HTH_AraC"/>
</dbReference>
<accession>A0ABP8JB78</accession>
<evidence type="ECO:0000256" key="3">
    <source>
        <dbReference type="ARBA" id="ARBA00023163"/>
    </source>
</evidence>
<dbReference type="SUPFAM" id="SSF46689">
    <property type="entry name" value="Homeodomain-like"/>
    <property type="match status" value="1"/>
</dbReference>
<dbReference type="PANTHER" id="PTHR46796:SF15">
    <property type="entry name" value="BLL1074 PROTEIN"/>
    <property type="match status" value="1"/>
</dbReference>
<keyword evidence="1" id="KW-0805">Transcription regulation</keyword>
<sequence length="274" mass="30154">MTDPSDERGILYPAALPRFHRYPAPVDLSDRIRWLWNPVWDLPPGESSRQNLLPFPASNLVVDPTGVSLVGPTTGASHRELSGSGWAFGALLRPAGIAALHPDPRAIADSEVPFAAPALHRSVTTAMQDGGEEHDRDRAAESFTAWLRENLAPPDEGGLLANAMEDLIAADRSLVRVDEVAVRLRISVRGVQRIAQRYVGLPPLTIIRRYRLQEAAQRLREDPTLSIARVAAELGYADHAHLSTDFRRVLGFTPLSYRGDPIHSPRHRTESGGR</sequence>
<keyword evidence="6" id="KW-1185">Reference proteome</keyword>
<evidence type="ECO:0000256" key="1">
    <source>
        <dbReference type="ARBA" id="ARBA00023015"/>
    </source>
</evidence>
<evidence type="ECO:0000259" key="4">
    <source>
        <dbReference type="PROSITE" id="PS01124"/>
    </source>
</evidence>
<dbReference type="PANTHER" id="PTHR46796">
    <property type="entry name" value="HTH-TYPE TRANSCRIPTIONAL ACTIVATOR RHAS-RELATED"/>
    <property type="match status" value="1"/>
</dbReference>
<dbReference type="Pfam" id="PF12833">
    <property type="entry name" value="HTH_18"/>
    <property type="match status" value="1"/>
</dbReference>
<reference evidence="6" key="1">
    <citation type="journal article" date="2019" name="Int. J. Syst. Evol. Microbiol.">
        <title>The Global Catalogue of Microorganisms (GCM) 10K type strain sequencing project: providing services to taxonomists for standard genome sequencing and annotation.</title>
        <authorList>
            <consortium name="The Broad Institute Genomics Platform"/>
            <consortium name="The Broad Institute Genome Sequencing Center for Infectious Disease"/>
            <person name="Wu L."/>
            <person name="Ma J."/>
        </authorList>
    </citation>
    <scope>NUCLEOTIDE SEQUENCE [LARGE SCALE GENOMIC DNA]</scope>
    <source>
        <strain evidence="6">JCM 17808</strain>
    </source>
</reference>
<protein>
    <submittedName>
        <fullName evidence="5">Helix-turn-helix domain-containing protein</fullName>
    </submittedName>
</protein>
<dbReference type="PROSITE" id="PS01124">
    <property type="entry name" value="HTH_ARAC_FAMILY_2"/>
    <property type="match status" value="1"/>
</dbReference>
<dbReference type="SMART" id="SM00342">
    <property type="entry name" value="HTH_ARAC"/>
    <property type="match status" value="1"/>
</dbReference>
<dbReference type="InterPro" id="IPR046532">
    <property type="entry name" value="DUF6597"/>
</dbReference>
<dbReference type="InterPro" id="IPR018062">
    <property type="entry name" value="HTH_AraC-typ_CS"/>
</dbReference>
<dbReference type="Proteomes" id="UP001500642">
    <property type="component" value="Unassembled WGS sequence"/>
</dbReference>
<dbReference type="Gene3D" id="1.10.10.60">
    <property type="entry name" value="Homeodomain-like"/>
    <property type="match status" value="1"/>
</dbReference>
<keyword evidence="3" id="KW-0804">Transcription</keyword>
<dbReference type="EMBL" id="BAABGL010000006">
    <property type="protein sequence ID" value="GAA4388061.1"/>
    <property type="molecule type" value="Genomic_DNA"/>
</dbReference>
<keyword evidence="2" id="KW-0238">DNA-binding</keyword>
<gene>
    <name evidence="5" type="ORF">GCM10023167_12450</name>
</gene>